<comment type="similarity">
    <text evidence="7">Belongs to the binding-protein-dependent transport system permease family.</text>
</comment>
<accession>A0A2S1Z606</accession>
<keyword evidence="4 7" id="KW-0812">Transmembrane</keyword>
<dbReference type="PROSITE" id="PS50928">
    <property type="entry name" value="ABC_TM1"/>
    <property type="match status" value="1"/>
</dbReference>
<evidence type="ECO:0000313" key="9">
    <source>
        <dbReference type="EMBL" id="AWK11713.1"/>
    </source>
</evidence>
<gene>
    <name evidence="9" type="ORF">DDQ41_25515</name>
    <name evidence="10" type="ORF">SSP531S_01280</name>
</gene>
<evidence type="ECO:0000313" key="11">
    <source>
        <dbReference type="Proteomes" id="UP000245051"/>
    </source>
</evidence>
<organism evidence="10 12">
    <name type="scientific">Streptomyces spongiicola</name>
    <dbReference type="NCBI Taxonomy" id="1690221"/>
    <lineage>
        <taxon>Bacteria</taxon>
        <taxon>Bacillati</taxon>
        <taxon>Actinomycetota</taxon>
        <taxon>Actinomycetes</taxon>
        <taxon>Kitasatosporales</taxon>
        <taxon>Streptomycetaceae</taxon>
        <taxon>Streptomyces</taxon>
    </lineage>
</organism>
<dbReference type="GO" id="GO:0005886">
    <property type="term" value="C:plasma membrane"/>
    <property type="evidence" value="ECO:0007669"/>
    <property type="project" value="UniProtKB-SubCell"/>
</dbReference>
<keyword evidence="3" id="KW-1003">Cell membrane</keyword>
<reference evidence="10 12" key="2">
    <citation type="submission" date="2018-07" db="EMBL/GenBank/DDBJ databases">
        <title>Whole Genome Shotgun Sequence of Streptomyces spongiicola strain 531S.</title>
        <authorList>
            <person name="Dohra H."/>
            <person name="Kodani S."/>
        </authorList>
    </citation>
    <scope>NUCLEOTIDE SEQUENCE [LARGE SCALE GENOMIC DNA]</scope>
    <source>
        <strain evidence="10 12">531S</strain>
    </source>
</reference>
<proteinExistence type="inferred from homology"/>
<dbReference type="CDD" id="cd06261">
    <property type="entry name" value="TM_PBP2"/>
    <property type="match status" value="1"/>
</dbReference>
<feature type="domain" description="ABC transmembrane type-1" evidence="8">
    <location>
        <begin position="114"/>
        <end position="313"/>
    </location>
</feature>
<dbReference type="GO" id="GO:0055085">
    <property type="term" value="P:transmembrane transport"/>
    <property type="evidence" value="ECO:0007669"/>
    <property type="project" value="InterPro"/>
</dbReference>
<reference evidence="9 11" key="1">
    <citation type="submission" date="2018-05" db="EMBL/GenBank/DDBJ databases">
        <title>Complete genome sequence of the Type Strain of Streptomyces spongiicola HNM0071, the producer of staurosporine.</title>
        <authorList>
            <person name="Zhou S."/>
            <person name="Huang X."/>
        </authorList>
    </citation>
    <scope>NUCLEOTIDE SEQUENCE [LARGE SCALE GENOMIC DNA]</scope>
    <source>
        <strain evidence="9 11">HNM0071</strain>
    </source>
</reference>
<evidence type="ECO:0000256" key="3">
    <source>
        <dbReference type="ARBA" id="ARBA00022475"/>
    </source>
</evidence>
<dbReference type="InterPro" id="IPR025966">
    <property type="entry name" value="OppC_N"/>
</dbReference>
<dbReference type="EMBL" id="CP029254">
    <property type="protein sequence ID" value="AWK11713.1"/>
    <property type="molecule type" value="Genomic_DNA"/>
</dbReference>
<sequence length="328" mass="34329">MAPTKEGTVNPTAPVADEGAPAVARSILAHTRGGRRARAAAAVRGLLRDRRGAVGAGLLAFFAAVAVLAPWLAPQDPRAAGSFSTDILARPSGSHWLGTDENGRDLLSQLILGAQDTMLVGFTAALVSSVIGTAVGVASGYFGGWTDRLLNVLNDWFLVLPMIPVTVLAASLLGNRAAGLPLGRTSVLILVIGLFGWAGTSRIVRAEVMSLRGRAFVERSTVLGAGRRRVIRTQILPNVMPLVLANAVIYVALAVLTESTLSYLGLGDPDRFSWGGMLQSAQDAGAMGSGAWGYFLAPGLCITLVVLGFSLLGHAVESRVDPRTREQR</sequence>
<dbReference type="Pfam" id="PF12911">
    <property type="entry name" value="OppC_N"/>
    <property type="match status" value="1"/>
</dbReference>
<comment type="subcellular location">
    <subcellularLocation>
        <location evidence="1 7">Cell membrane</location>
        <topology evidence="1 7">Multi-pass membrane protein</topology>
    </subcellularLocation>
</comment>
<dbReference type="AlphaFoldDB" id="A0A2S1Z606"/>
<keyword evidence="11" id="KW-1185">Reference proteome</keyword>
<evidence type="ECO:0000256" key="7">
    <source>
        <dbReference type="RuleBase" id="RU363032"/>
    </source>
</evidence>
<dbReference type="SUPFAM" id="SSF161098">
    <property type="entry name" value="MetI-like"/>
    <property type="match status" value="1"/>
</dbReference>
<dbReference type="Gene3D" id="1.10.3720.10">
    <property type="entry name" value="MetI-like"/>
    <property type="match status" value="1"/>
</dbReference>
<keyword evidence="5 7" id="KW-1133">Transmembrane helix</keyword>
<evidence type="ECO:0000256" key="2">
    <source>
        <dbReference type="ARBA" id="ARBA00022448"/>
    </source>
</evidence>
<evidence type="ECO:0000259" key="8">
    <source>
        <dbReference type="PROSITE" id="PS50928"/>
    </source>
</evidence>
<protein>
    <submittedName>
        <fullName evidence="10">ABC transporter permease</fullName>
    </submittedName>
</protein>
<dbReference type="Proteomes" id="UP000245051">
    <property type="component" value="Chromosome"/>
</dbReference>
<evidence type="ECO:0000313" key="10">
    <source>
        <dbReference type="EMBL" id="GBP98736.1"/>
    </source>
</evidence>
<dbReference type="OrthoDB" id="6637947at2"/>
<evidence type="ECO:0000256" key="5">
    <source>
        <dbReference type="ARBA" id="ARBA00022989"/>
    </source>
</evidence>
<dbReference type="Pfam" id="PF00528">
    <property type="entry name" value="BPD_transp_1"/>
    <property type="match status" value="1"/>
</dbReference>
<keyword evidence="2 7" id="KW-0813">Transport</keyword>
<dbReference type="EMBL" id="BGZL01000001">
    <property type="protein sequence ID" value="GBP98736.1"/>
    <property type="molecule type" value="Genomic_DNA"/>
</dbReference>
<dbReference type="Proteomes" id="UP000265354">
    <property type="component" value="Unassembled WGS sequence"/>
</dbReference>
<evidence type="ECO:0000256" key="6">
    <source>
        <dbReference type="ARBA" id="ARBA00023136"/>
    </source>
</evidence>
<feature type="transmembrane region" description="Helical" evidence="7">
    <location>
        <begin position="156"/>
        <end position="174"/>
    </location>
</feature>
<dbReference type="PANTHER" id="PTHR43386">
    <property type="entry name" value="OLIGOPEPTIDE TRANSPORT SYSTEM PERMEASE PROTEIN APPC"/>
    <property type="match status" value="1"/>
</dbReference>
<dbReference type="PANTHER" id="PTHR43386:SF1">
    <property type="entry name" value="D,D-DIPEPTIDE TRANSPORT SYSTEM PERMEASE PROTEIN DDPC-RELATED"/>
    <property type="match status" value="1"/>
</dbReference>
<dbReference type="KEGG" id="sspo:DDQ41_25515"/>
<dbReference type="InterPro" id="IPR050366">
    <property type="entry name" value="BP-dependent_transpt_permease"/>
</dbReference>
<evidence type="ECO:0000256" key="1">
    <source>
        <dbReference type="ARBA" id="ARBA00004651"/>
    </source>
</evidence>
<name>A0A2S1Z606_9ACTN</name>
<dbReference type="InterPro" id="IPR000515">
    <property type="entry name" value="MetI-like"/>
</dbReference>
<feature type="transmembrane region" description="Helical" evidence="7">
    <location>
        <begin position="118"/>
        <end position="144"/>
    </location>
</feature>
<evidence type="ECO:0000256" key="4">
    <source>
        <dbReference type="ARBA" id="ARBA00022692"/>
    </source>
</evidence>
<feature type="transmembrane region" description="Helical" evidence="7">
    <location>
        <begin position="186"/>
        <end position="204"/>
    </location>
</feature>
<dbReference type="InterPro" id="IPR035906">
    <property type="entry name" value="MetI-like_sf"/>
</dbReference>
<feature type="transmembrane region" description="Helical" evidence="7">
    <location>
        <begin position="235"/>
        <end position="256"/>
    </location>
</feature>
<feature type="transmembrane region" description="Helical" evidence="7">
    <location>
        <begin position="292"/>
        <end position="316"/>
    </location>
</feature>
<feature type="transmembrane region" description="Helical" evidence="7">
    <location>
        <begin position="53"/>
        <end position="73"/>
    </location>
</feature>
<evidence type="ECO:0000313" key="12">
    <source>
        <dbReference type="Proteomes" id="UP000265354"/>
    </source>
</evidence>
<keyword evidence="6 7" id="KW-0472">Membrane</keyword>